<dbReference type="SUPFAM" id="SSF52540">
    <property type="entry name" value="P-loop containing nucleoside triphosphate hydrolases"/>
    <property type="match status" value="1"/>
</dbReference>
<reference evidence="5 6" key="1">
    <citation type="journal article" date="2020" name="Nat. Commun.">
        <title>Genome of Tripterygium wilfordii and identification of cytochrome P450 involved in triptolide biosynthesis.</title>
        <authorList>
            <person name="Tu L."/>
            <person name="Su P."/>
            <person name="Zhang Z."/>
            <person name="Gao L."/>
            <person name="Wang J."/>
            <person name="Hu T."/>
            <person name="Zhou J."/>
            <person name="Zhang Y."/>
            <person name="Zhao Y."/>
            <person name="Liu Y."/>
            <person name="Song Y."/>
            <person name="Tong Y."/>
            <person name="Lu Y."/>
            <person name="Yang J."/>
            <person name="Xu C."/>
            <person name="Jia M."/>
            <person name="Peters R.J."/>
            <person name="Huang L."/>
            <person name="Gao W."/>
        </authorList>
    </citation>
    <scope>NUCLEOTIDE SEQUENCE [LARGE SCALE GENOMIC DNA]</scope>
    <source>
        <strain evidence="6">cv. XIE 37</strain>
        <tissue evidence="5">Leaf</tissue>
    </source>
</reference>
<dbReference type="InterPro" id="IPR027417">
    <property type="entry name" value="P-loop_NTPase"/>
</dbReference>
<comment type="caution">
    <text evidence="5">The sequence shown here is derived from an EMBL/GenBank/DDBJ whole genome shotgun (WGS) entry which is preliminary data.</text>
</comment>
<dbReference type="Gene3D" id="3.40.50.300">
    <property type="entry name" value="P-loop containing nucleotide triphosphate hydrolases"/>
    <property type="match status" value="1"/>
</dbReference>
<dbReference type="EC" id="2.8.2.-" evidence="3"/>
<dbReference type="FunCoup" id="A0A7J7DD08">
    <property type="interactions" value="234"/>
</dbReference>
<dbReference type="OrthoDB" id="205623at2759"/>
<dbReference type="InParanoid" id="A0A7J7DD08"/>
<evidence type="ECO:0000256" key="2">
    <source>
        <dbReference type="ARBA" id="ARBA00022679"/>
    </source>
</evidence>
<dbReference type="GO" id="GO:0008146">
    <property type="term" value="F:sulfotransferase activity"/>
    <property type="evidence" value="ECO:0007669"/>
    <property type="project" value="InterPro"/>
</dbReference>
<dbReference type="PANTHER" id="PTHR11783">
    <property type="entry name" value="SULFOTRANSFERASE SULT"/>
    <property type="match status" value="1"/>
</dbReference>
<feature type="domain" description="Sulfotransferase" evidence="4">
    <location>
        <begin position="52"/>
        <end position="307"/>
    </location>
</feature>
<proteinExistence type="inferred from homology"/>
<name>A0A7J7DD08_TRIWF</name>
<dbReference type="InterPro" id="IPR000863">
    <property type="entry name" value="Sulfotransferase_dom"/>
</dbReference>
<evidence type="ECO:0000313" key="6">
    <source>
        <dbReference type="Proteomes" id="UP000593562"/>
    </source>
</evidence>
<evidence type="ECO:0000256" key="1">
    <source>
        <dbReference type="ARBA" id="ARBA00005771"/>
    </source>
</evidence>
<accession>A0A7J7DD08</accession>
<dbReference type="AlphaFoldDB" id="A0A7J7DD08"/>
<keyword evidence="2 3" id="KW-0808">Transferase</keyword>
<comment type="similarity">
    <text evidence="1 3">Belongs to the sulfotransferase 1 family.</text>
</comment>
<gene>
    <name evidence="5" type="ORF">HS088_TW08G00849</name>
</gene>
<sequence length="312" mass="35718">MDSVESLKAKLDQLPRESFAGAFNLYEWEGFWYHQDLIKCGMAIKSKFEALDDDVILTTSMKTGTTWLKALVLCIMKSQSLKEGEEDPLEKANPQASLKSLEEIYFNPNPNISGISSPRLFHTHFPYKALPDSVKNSNCKIVYLVRNPKDTFVSMWDFLNKAKGPNQPGIPFERAFASFSKGVHLYGPFFDHALEYWTESLNRPDKVLVLKYEDLKRDPKEQVKRLASFLGKPFAKEEDIDSVIWRCSIERLKNLEVNKTGVTDTVRKMPNSTFFRLGVVGDWKNHFTAEMSDSLDQVKRKKLEGSGLDLDD</sequence>
<evidence type="ECO:0000259" key="4">
    <source>
        <dbReference type="Pfam" id="PF00685"/>
    </source>
</evidence>
<dbReference type="EMBL" id="JAAARO010000008">
    <property type="protein sequence ID" value="KAF5744250.1"/>
    <property type="molecule type" value="Genomic_DNA"/>
</dbReference>
<protein>
    <recommendedName>
        <fullName evidence="3">Sulfotransferase</fullName>
        <ecNumber evidence="3">2.8.2.-</ecNumber>
    </recommendedName>
</protein>
<keyword evidence="6" id="KW-1185">Reference proteome</keyword>
<evidence type="ECO:0000256" key="3">
    <source>
        <dbReference type="RuleBase" id="RU361155"/>
    </source>
</evidence>
<dbReference type="Pfam" id="PF00685">
    <property type="entry name" value="Sulfotransfer_1"/>
    <property type="match status" value="1"/>
</dbReference>
<evidence type="ECO:0000313" key="5">
    <source>
        <dbReference type="EMBL" id="KAF5744250.1"/>
    </source>
</evidence>
<organism evidence="5 6">
    <name type="scientific">Tripterygium wilfordii</name>
    <name type="common">Thunder God vine</name>
    <dbReference type="NCBI Taxonomy" id="458696"/>
    <lineage>
        <taxon>Eukaryota</taxon>
        <taxon>Viridiplantae</taxon>
        <taxon>Streptophyta</taxon>
        <taxon>Embryophyta</taxon>
        <taxon>Tracheophyta</taxon>
        <taxon>Spermatophyta</taxon>
        <taxon>Magnoliopsida</taxon>
        <taxon>eudicotyledons</taxon>
        <taxon>Gunneridae</taxon>
        <taxon>Pentapetalae</taxon>
        <taxon>rosids</taxon>
        <taxon>fabids</taxon>
        <taxon>Celastrales</taxon>
        <taxon>Celastraceae</taxon>
        <taxon>Tripterygium</taxon>
    </lineage>
</organism>
<dbReference type="Proteomes" id="UP000593562">
    <property type="component" value="Unassembled WGS sequence"/>
</dbReference>